<reference evidence="1 2" key="1">
    <citation type="journal article" date="2022" name="Front. Microbiol.">
        <title>High genomic differentiation and limited gene flow indicate recent cryptic speciation within the genus Laspinema (cyanobacteria).</title>
        <authorList>
            <person name="Stanojkovic A."/>
            <person name="Skoupy S."/>
            <person name="Skaloud P."/>
            <person name="Dvorak P."/>
        </authorList>
    </citation>
    <scope>NUCLEOTIDE SEQUENCE [LARGE SCALE GENOMIC DNA]</scope>
    <source>
        <strain evidence="1 2">D2a</strain>
    </source>
</reference>
<sequence>KSLNKIFAIGLLIVATVPHESGNRYMARYFQQKMKFSYLQMTGWNDIFTLGCRKCTLRTLYANGFKYQRSQ</sequence>
<protein>
    <recommendedName>
        <fullName evidence="3">Transposase</fullName>
    </recommendedName>
</protein>
<keyword evidence="2" id="KW-1185">Reference proteome</keyword>
<evidence type="ECO:0008006" key="3">
    <source>
        <dbReference type="Google" id="ProtNLM"/>
    </source>
</evidence>
<comment type="caution">
    <text evidence="1">The sequence shown here is derived from an EMBL/GenBank/DDBJ whole genome shotgun (WGS) entry which is preliminary data.</text>
</comment>
<accession>A0ABT2N1R7</accession>
<proteinExistence type="predicted"/>
<evidence type="ECO:0000313" key="2">
    <source>
        <dbReference type="Proteomes" id="UP001525890"/>
    </source>
</evidence>
<dbReference type="EMBL" id="JAMXFF010000077">
    <property type="protein sequence ID" value="MCT7970155.1"/>
    <property type="molecule type" value="Genomic_DNA"/>
</dbReference>
<dbReference type="Proteomes" id="UP001525890">
    <property type="component" value="Unassembled WGS sequence"/>
</dbReference>
<evidence type="ECO:0000313" key="1">
    <source>
        <dbReference type="EMBL" id="MCT7970155.1"/>
    </source>
</evidence>
<organism evidence="1 2">
    <name type="scientific">Laspinema palackyanum D2a</name>
    <dbReference type="NCBI Taxonomy" id="2953684"/>
    <lineage>
        <taxon>Bacteria</taxon>
        <taxon>Bacillati</taxon>
        <taxon>Cyanobacteriota</taxon>
        <taxon>Cyanophyceae</taxon>
        <taxon>Oscillatoriophycideae</taxon>
        <taxon>Oscillatoriales</taxon>
        <taxon>Laspinemataceae</taxon>
        <taxon>Laspinema</taxon>
        <taxon>Laspinema palackyanum</taxon>
    </lineage>
</organism>
<gene>
    <name evidence="1" type="ORF">NG799_27960</name>
</gene>
<name>A0ABT2N1R7_9CYAN</name>
<feature type="non-terminal residue" evidence="1">
    <location>
        <position position="1"/>
    </location>
</feature>
<dbReference type="RefSeq" id="WP_368009585.1">
    <property type="nucleotide sequence ID" value="NZ_JAMXFF010000077.1"/>
</dbReference>